<proteinExistence type="predicted"/>
<dbReference type="PANTHER" id="PTHR17357">
    <property type="entry name" value="GM2 GANGLIOSIDE ACTIVATOR PROTEIN"/>
    <property type="match status" value="1"/>
</dbReference>
<evidence type="ECO:0000313" key="5">
    <source>
        <dbReference type="Proteomes" id="UP000550707"/>
    </source>
</evidence>
<protein>
    <submittedName>
        <fullName evidence="4">GM2 ganglioside activator</fullName>
    </submittedName>
</protein>
<evidence type="ECO:0000256" key="1">
    <source>
        <dbReference type="ARBA" id="ARBA00022729"/>
    </source>
</evidence>
<accession>A0A7J8I6H9</accession>
<keyword evidence="1 2" id="KW-0732">Signal</keyword>
<evidence type="ECO:0000259" key="3">
    <source>
        <dbReference type="SMART" id="SM00737"/>
    </source>
</evidence>
<dbReference type="OrthoDB" id="6409159at2759"/>
<dbReference type="InParanoid" id="A0A7J8I6H9"/>
<name>A0A7J8I6H9_MOLMO</name>
<organism evidence="4 5">
    <name type="scientific">Molossus molossus</name>
    <name type="common">Pallas' mastiff bat</name>
    <name type="synonym">Vespertilio molossus</name>
    <dbReference type="NCBI Taxonomy" id="27622"/>
    <lineage>
        <taxon>Eukaryota</taxon>
        <taxon>Metazoa</taxon>
        <taxon>Chordata</taxon>
        <taxon>Craniata</taxon>
        <taxon>Vertebrata</taxon>
        <taxon>Euteleostomi</taxon>
        <taxon>Mammalia</taxon>
        <taxon>Eutheria</taxon>
        <taxon>Laurasiatheria</taxon>
        <taxon>Chiroptera</taxon>
        <taxon>Yangochiroptera</taxon>
        <taxon>Molossidae</taxon>
        <taxon>Molossus</taxon>
    </lineage>
</organism>
<dbReference type="SUPFAM" id="SSF63707">
    <property type="entry name" value="Ganglioside M2 (gm2) activator"/>
    <property type="match status" value="1"/>
</dbReference>
<reference evidence="4 5" key="1">
    <citation type="journal article" date="2020" name="Nature">
        <title>Six reference-quality genomes reveal evolution of bat adaptations.</title>
        <authorList>
            <person name="Jebb D."/>
            <person name="Huang Z."/>
            <person name="Pippel M."/>
            <person name="Hughes G.M."/>
            <person name="Lavrichenko K."/>
            <person name="Devanna P."/>
            <person name="Winkler S."/>
            <person name="Jermiin L.S."/>
            <person name="Skirmuntt E.C."/>
            <person name="Katzourakis A."/>
            <person name="Burkitt-Gray L."/>
            <person name="Ray D.A."/>
            <person name="Sullivan K.A.M."/>
            <person name="Roscito J.G."/>
            <person name="Kirilenko B.M."/>
            <person name="Davalos L.M."/>
            <person name="Corthals A.P."/>
            <person name="Power M.L."/>
            <person name="Jones G."/>
            <person name="Ransome R.D."/>
            <person name="Dechmann D.K.N."/>
            <person name="Locatelli A.G."/>
            <person name="Puechmaille S.J."/>
            <person name="Fedrigo O."/>
            <person name="Jarvis E.D."/>
            <person name="Hiller M."/>
            <person name="Vernes S.C."/>
            <person name="Myers E.W."/>
            <person name="Teeling E.C."/>
        </authorList>
    </citation>
    <scope>NUCLEOTIDE SEQUENCE [LARGE SCALE GENOMIC DNA]</scope>
    <source>
        <strain evidence="4">MMolMol1</strain>
        <tissue evidence="4">Muscle</tissue>
    </source>
</reference>
<dbReference type="GO" id="GO:0005319">
    <property type="term" value="F:lipid transporter activity"/>
    <property type="evidence" value="ECO:0007669"/>
    <property type="project" value="TreeGrafter"/>
</dbReference>
<dbReference type="Pfam" id="PF02221">
    <property type="entry name" value="E1_DerP2_DerF2"/>
    <property type="match status" value="1"/>
</dbReference>
<dbReference type="SMART" id="SM00737">
    <property type="entry name" value="ML"/>
    <property type="match status" value="1"/>
</dbReference>
<evidence type="ECO:0000313" key="4">
    <source>
        <dbReference type="EMBL" id="KAF6480174.1"/>
    </source>
</evidence>
<dbReference type="EMBL" id="JACASF010000004">
    <property type="protein sequence ID" value="KAF6480174.1"/>
    <property type="molecule type" value="Genomic_DNA"/>
</dbReference>
<dbReference type="GO" id="GO:0006689">
    <property type="term" value="P:ganglioside catabolic process"/>
    <property type="evidence" value="ECO:0007669"/>
    <property type="project" value="InterPro"/>
</dbReference>
<dbReference type="AlphaFoldDB" id="A0A7J8I6H9"/>
<dbReference type="InterPro" id="IPR028996">
    <property type="entry name" value="GM2-AP"/>
</dbReference>
<feature type="domain" description="MD-2-related lipid-recognition" evidence="3">
    <location>
        <begin position="39"/>
        <end position="191"/>
    </location>
</feature>
<comment type="caution">
    <text evidence="4">The sequence shown here is derived from an EMBL/GenBank/DDBJ whole genome shotgun (WGS) entry which is preliminary data.</text>
</comment>
<dbReference type="FunCoup" id="A0A7J8I6H9">
    <property type="interactions" value="290"/>
</dbReference>
<dbReference type="GO" id="GO:0009898">
    <property type="term" value="C:cytoplasmic side of plasma membrane"/>
    <property type="evidence" value="ECO:0007669"/>
    <property type="project" value="TreeGrafter"/>
</dbReference>
<feature type="signal peptide" evidence="2">
    <location>
        <begin position="1"/>
        <end position="24"/>
    </location>
</feature>
<evidence type="ECO:0000256" key="2">
    <source>
        <dbReference type="SAM" id="SignalP"/>
    </source>
</evidence>
<dbReference type="GO" id="GO:0008047">
    <property type="term" value="F:enzyme activator activity"/>
    <property type="evidence" value="ECO:0007669"/>
    <property type="project" value="InterPro"/>
</dbReference>
<keyword evidence="5" id="KW-1185">Reference proteome</keyword>
<feature type="chain" id="PRO_5029673785" evidence="2">
    <location>
        <begin position="25"/>
        <end position="204"/>
    </location>
</feature>
<dbReference type="Proteomes" id="UP000550707">
    <property type="component" value="Unassembled WGS sequence"/>
</dbReference>
<dbReference type="InterPro" id="IPR003172">
    <property type="entry name" value="ML_dom"/>
</dbReference>
<dbReference type="PANTHER" id="PTHR17357:SF0">
    <property type="entry name" value="GANGLIOSIDE GM2 ACTIVATOR"/>
    <property type="match status" value="1"/>
</dbReference>
<dbReference type="InterPro" id="IPR036846">
    <property type="entry name" value="GM2-AP_sf"/>
</dbReference>
<dbReference type="Gene3D" id="2.70.220.10">
    <property type="entry name" value="Ganglioside GM2 activator"/>
    <property type="match status" value="1"/>
</dbReference>
<gene>
    <name evidence="4" type="ORF">HJG59_005721</name>
</gene>
<sequence>MKPLMRAPLLIALGVLLAAPEALAKVLLKKAFRVSSFSWENCDKGKDPVLIKSLNVEPNPIVNPGNVTVSAETQTSVALNAPLKVELTVQKEMAGFWVKVPCVEQVGSCTYEDICNTVDSFFPPGEPCPEPLHTYGLPCHCPFKEGKYSLPKSVFSLPHLDLPSWLSTGNYRVQNILSSGEKRLGCFKLNVSLQTINVAPAAAE</sequence>